<feature type="domain" description="FAD-binding" evidence="2">
    <location>
        <begin position="53"/>
        <end position="79"/>
    </location>
</feature>
<gene>
    <name evidence="3" type="ORF">GCM10010521_48220</name>
</gene>
<dbReference type="Proteomes" id="UP001500893">
    <property type="component" value="Unassembled WGS sequence"/>
</dbReference>
<accession>A0ABP6NQD1</accession>
<dbReference type="InterPro" id="IPR051704">
    <property type="entry name" value="FAD_aromatic-hydroxylase"/>
</dbReference>
<proteinExistence type="predicted"/>
<dbReference type="Gene3D" id="3.50.50.60">
    <property type="entry name" value="FAD/NAD(P)-binding domain"/>
    <property type="match status" value="1"/>
</dbReference>
<dbReference type="PANTHER" id="PTHR46865">
    <property type="entry name" value="OXIDOREDUCTASE-RELATED"/>
    <property type="match status" value="1"/>
</dbReference>
<dbReference type="SUPFAM" id="SSF51905">
    <property type="entry name" value="FAD/NAD(P)-binding domain"/>
    <property type="match status" value="1"/>
</dbReference>
<dbReference type="InterPro" id="IPR002938">
    <property type="entry name" value="FAD-bd"/>
</dbReference>
<evidence type="ECO:0000313" key="3">
    <source>
        <dbReference type="EMBL" id="GAA3154729.1"/>
    </source>
</evidence>
<keyword evidence="4" id="KW-1185">Reference proteome</keyword>
<sequence length="91" mass="9986">MPSPPYDAFRNPGAQRELVASRFPERSWHVPRLVATMREADDLFFDVVGQIHMPTWSSGRVALAGDAAHATSPPAGPGLQRLPGRRLRAGR</sequence>
<evidence type="ECO:0000256" key="1">
    <source>
        <dbReference type="SAM" id="MobiDB-lite"/>
    </source>
</evidence>
<feature type="region of interest" description="Disordered" evidence="1">
    <location>
        <begin position="66"/>
        <end position="91"/>
    </location>
</feature>
<dbReference type="RefSeq" id="WP_345055581.1">
    <property type="nucleotide sequence ID" value="NZ_BAAAVM010000078.1"/>
</dbReference>
<dbReference type="EMBL" id="BAAAVM010000078">
    <property type="protein sequence ID" value="GAA3154729.1"/>
    <property type="molecule type" value="Genomic_DNA"/>
</dbReference>
<dbReference type="InterPro" id="IPR036188">
    <property type="entry name" value="FAD/NAD-bd_sf"/>
</dbReference>
<protein>
    <recommendedName>
        <fullName evidence="2">FAD-binding domain-containing protein</fullName>
    </recommendedName>
</protein>
<organism evidence="3 4">
    <name type="scientific">Streptomyces rameus</name>
    <dbReference type="NCBI Taxonomy" id="68261"/>
    <lineage>
        <taxon>Bacteria</taxon>
        <taxon>Bacillati</taxon>
        <taxon>Actinomycetota</taxon>
        <taxon>Actinomycetes</taxon>
        <taxon>Kitasatosporales</taxon>
        <taxon>Streptomycetaceae</taxon>
        <taxon>Streptomyces</taxon>
    </lineage>
</organism>
<evidence type="ECO:0000313" key="4">
    <source>
        <dbReference type="Proteomes" id="UP001500893"/>
    </source>
</evidence>
<name>A0ABP6NQD1_9ACTN</name>
<comment type="caution">
    <text evidence="3">The sequence shown here is derived from an EMBL/GenBank/DDBJ whole genome shotgun (WGS) entry which is preliminary data.</text>
</comment>
<dbReference type="PANTHER" id="PTHR46865:SF2">
    <property type="entry name" value="MONOOXYGENASE"/>
    <property type="match status" value="1"/>
</dbReference>
<dbReference type="Pfam" id="PF01494">
    <property type="entry name" value="FAD_binding_3"/>
    <property type="match status" value="1"/>
</dbReference>
<reference evidence="4" key="1">
    <citation type="journal article" date="2019" name="Int. J. Syst. Evol. Microbiol.">
        <title>The Global Catalogue of Microorganisms (GCM) 10K type strain sequencing project: providing services to taxonomists for standard genome sequencing and annotation.</title>
        <authorList>
            <consortium name="The Broad Institute Genomics Platform"/>
            <consortium name="The Broad Institute Genome Sequencing Center for Infectious Disease"/>
            <person name="Wu L."/>
            <person name="Ma J."/>
        </authorList>
    </citation>
    <scope>NUCLEOTIDE SEQUENCE [LARGE SCALE GENOMIC DNA]</scope>
    <source>
        <strain evidence="4">JCM 11574</strain>
    </source>
</reference>
<dbReference type="Gene3D" id="3.30.9.10">
    <property type="entry name" value="D-Amino Acid Oxidase, subunit A, domain 2"/>
    <property type="match status" value="1"/>
</dbReference>
<evidence type="ECO:0000259" key="2">
    <source>
        <dbReference type="Pfam" id="PF01494"/>
    </source>
</evidence>